<dbReference type="InParanoid" id="C1E483"/>
<dbReference type="eggNOG" id="KOG1837">
    <property type="taxonomic scope" value="Eukaryota"/>
</dbReference>
<sequence>MTSALASQLQVVAASRPQEERLRGKASLLYDIREAADIDLQTIYAVGLQGFNELTRLDGRFEQYSKSLFSRAGSEQNRELMDREANAKLDQQIEGYLRLLSGYYLNPAATKTLEYLIRRYKIHVHNVDAAVTCALPYHSTPEFVKLVQLCVLENTSFYWLKGVKETGAAPPRDRLVQRSLRDMAFFSFVADTAATAASQKGVPGSASSFYAVLLTETIAEMKKVESSVVPRLLPYLEAGLAPAASAEQYAGALMVGVQLSISASLALPLTEALLEGVAKGARAPLHAQALQALLAICGSQRIRDLPSRAFKHLVKMPDLPSRVADMCEKYEAESLVVPLVRALAQSATQHANYERVLGGVVNEVKLSDLAVRALVQELVTLGSGSGVDSAAATPAGAEHGREVAARSIRMVDVKHPAACSAAVDHVLGEASRRGATKEGEGNEEGKAAADFLREALAGSAAGPLPGHAASLGAALDHPQAGLREAALRELRNSGAASKVMSGGARKSSNAPPAPGIISGALLRRVTDDVPRIASLAAALPGLRVAVGDDEALFAAAVERLRVASAHFVGKNETAELERGVAKRLVKLACGTLALPFPRAKDGQGVEVDREESDSEAEESDSEADPVDKPPVEDNRGALGNLAGRAAGLALGHAVFSPATRAVARATIAAAKRNLHPSLAELRTDAFDAALAKAQDAAGAASPEPAKGKKGKKASTETTKAEDTAALKEARARSDAAANAVVIGAVAKGIAAGVDAWGGEGELTLWALEAWRDGSPGARANLLLAMREAVAMDADGSVRQALWAVLRDSWTEGGAADFSEGAAEENLDEPLTAEVARAIARNNPRVTPPIARAALHRLMQTINGKRTGKKTVGVPSSGASAGVIDEAFSRMSIADGAAGKGRFAASFDALLGAVERGGGSSVGFLATRAASDPSADSTEVPRTALELLATRGGGSNGAATSSVLAVLTVACTAAEPAVRAAAANAIVALAPKGSSTGAKKGATAVWRSLKDAAGDVGSVTKSVDAGAALCDALAAGFAAAGSKDESDVALRDILAPLASLGISDDGDGGGGGDAIEPRLGAYGGRRLVAALKGVGSDASKAEALAPALRWCLARGEGDAAELAVEIIETFTVDYAKSKGATSGESWRVFTSALVAPSPAPARVAAVCRATPEFVDSLPAARRGELLRILFTAVGTDADAGARAAARDAIDALKLLADDVISLVRAATAAAATTVASPSTKRSKGSAAAGRDADGSDAVSAAVAALEVVGWKSPGDVHSRADLAGPCQELLASLLDAAAAAAARGAEVGRDSDDENVAPSPGGGAASGYSQAVVLSTLDMLARDDAMGPDSAPFNKTPGKRQKGSNAGYDVRLIVRAVTEAEAGPAREAALALLAAVAKNDAVGVMEHVLEVSAALAHRASNATDDPLAQRALEQALAAVVPAWIEGGFGVKAAAEQVVNALPDAPEHRRAPLCLALLRACPEGEGLPVVLLLLLGQLRKLEEAAAASAAKRAKKAAKAAEKAGVRVAEAIAEFEQDNTFAESAAWVLDLAALLLSRETASGAVDALVATMKGAVDEGGRIVWLSAEVTSKHLSSRAFLQAARRETAAAVASVEKNAEGEDEEDVIAEAEAAAAVIAARLQEGYADLAECALLLLQAGTTAGAEESPKAKAKGKSSKHAGGLQPVDTKAAARMERGGRQVLTALDGLLAPGPYLRSLAPLLEHEDGRVRRKALRLIAHRLHAAAAADVAPANKYEKRKGEKARDARSRARAKDRKWKRSGKAATATTEDEDAEAEEMEEERADEVEAGVALIEKLAELAGAGSYATRSAALAALDAASSRFAGVKDAHKPIIDAAPAAVESLSCSSRAVVAAGAGCIASIVKSQGVRCVGILPNAVPKLLETANSAASSLAKAKDAAARAAAEAEEAGDEAAEEEASAAAGVRDDEGAVLVAALKAVDTLMEQLSAFVSPYLPEMLRLLLSPALVPAVGGEDGEDALDRESSAYQAAQSAAALREIVARRIPHRLLLKPLAEAYDSCLASGGGGGAAAARSALGMAAVAASTEPPAPAHRGALVALLLRALDVRREPPAGRCSAAAVDEVEGAAVQAFVTFSLQLTESSFVPVFTQVVEWAKARAADAPAARTRLGALFRLASSLADALRAVFVPLATPLLDLAAAALDPVSDPAPSKKKKKKSNAGAGVDPAAIVAELDTWRMRTHALSALRRLFVHDGGEALLDAGRFNQLHPLVTRMLRAVPPSEGPDGEPTPEAAEGEHMAPGGLASECVACVAAMIASAPDDALWKPAHRGVLLATREGVARTRLVALAALGAVVDKLQEEYLALLPEAIPFLSELFEDPDEAVEGAARAFTGRLTELSGEDLKSLMLGDEK</sequence>
<feature type="region of interest" description="Disordered" evidence="8">
    <location>
        <begin position="1304"/>
        <end position="1324"/>
    </location>
</feature>
<feature type="compositionally biased region" description="Basic and acidic residues" evidence="8">
    <location>
        <begin position="625"/>
        <end position="635"/>
    </location>
</feature>
<keyword evidence="6" id="KW-0687">Ribonucleoprotein</keyword>
<evidence type="ECO:0000313" key="10">
    <source>
        <dbReference type="EMBL" id="ACO63070.1"/>
    </source>
</evidence>
<evidence type="ECO:0000256" key="2">
    <source>
        <dbReference type="ARBA" id="ARBA00010559"/>
    </source>
</evidence>
<evidence type="ECO:0000256" key="7">
    <source>
        <dbReference type="SAM" id="Coils"/>
    </source>
</evidence>
<gene>
    <name evidence="10" type="ORF">MICPUN_57945</name>
</gene>
<feature type="region of interest" description="Disordered" evidence="8">
    <location>
        <begin position="1232"/>
        <end position="1251"/>
    </location>
</feature>
<dbReference type="RefSeq" id="XP_002501812.1">
    <property type="nucleotide sequence ID" value="XM_002501766.1"/>
</dbReference>
<feature type="region of interest" description="Disordered" evidence="8">
    <location>
        <begin position="600"/>
        <end position="638"/>
    </location>
</feature>
<dbReference type="GO" id="GO:0030515">
    <property type="term" value="F:snoRNA binding"/>
    <property type="evidence" value="ECO:0007669"/>
    <property type="project" value="TreeGrafter"/>
</dbReference>
<keyword evidence="5" id="KW-0539">Nucleus</keyword>
<dbReference type="KEGG" id="mis:MICPUN_57945"/>
<keyword evidence="11" id="KW-1185">Reference proteome</keyword>
<dbReference type="SUPFAM" id="SSF48371">
    <property type="entry name" value="ARM repeat"/>
    <property type="match status" value="1"/>
</dbReference>
<dbReference type="PANTHER" id="PTHR13457:SF1">
    <property type="entry name" value="HEAT REPEAT-CONTAINING PROTEIN 1"/>
    <property type="match status" value="1"/>
</dbReference>
<feature type="region of interest" description="Disordered" evidence="8">
    <location>
        <begin position="697"/>
        <end position="722"/>
    </location>
</feature>
<feature type="compositionally biased region" description="Basic and acidic residues" evidence="8">
    <location>
        <begin position="1751"/>
        <end position="1765"/>
    </location>
</feature>
<name>C1E483_MICCC</name>
<dbReference type="InterPro" id="IPR040191">
    <property type="entry name" value="UTP10"/>
</dbReference>
<dbReference type="Gene3D" id="1.25.10.10">
    <property type="entry name" value="Leucine-rich Repeat Variant"/>
    <property type="match status" value="2"/>
</dbReference>
<dbReference type="OMA" id="YLLLMQS"/>
<dbReference type="InterPro" id="IPR011989">
    <property type="entry name" value="ARM-like"/>
</dbReference>
<accession>C1E483</accession>
<protein>
    <recommendedName>
        <fullName evidence="9">BP28 C-terminal domain-containing protein</fullName>
    </recommendedName>
</protein>
<feature type="coiled-coil region" evidence="7">
    <location>
        <begin position="1908"/>
        <end position="1935"/>
    </location>
</feature>
<dbReference type="STRING" id="296587.C1E483"/>
<dbReference type="PANTHER" id="PTHR13457">
    <property type="entry name" value="BAP28"/>
    <property type="match status" value="1"/>
</dbReference>
<dbReference type="InterPro" id="IPR016024">
    <property type="entry name" value="ARM-type_fold"/>
</dbReference>
<keyword evidence="7" id="KW-0175">Coiled coil</keyword>
<feature type="compositionally biased region" description="Acidic residues" evidence="8">
    <location>
        <begin position="608"/>
        <end position="624"/>
    </location>
</feature>
<dbReference type="FunCoup" id="C1E483">
    <property type="interactions" value="1741"/>
</dbReference>
<feature type="compositionally biased region" description="Acidic residues" evidence="8">
    <location>
        <begin position="1785"/>
        <end position="1798"/>
    </location>
</feature>
<dbReference type="OrthoDB" id="568497at2759"/>
<dbReference type="SMART" id="SM01036">
    <property type="entry name" value="BP28CT"/>
    <property type="match status" value="1"/>
</dbReference>
<feature type="domain" description="BP28 C-terminal" evidence="9">
    <location>
        <begin position="2061"/>
        <end position="2231"/>
    </location>
</feature>
<feature type="region of interest" description="Disordered" evidence="8">
    <location>
        <begin position="1661"/>
        <end position="1681"/>
    </location>
</feature>
<dbReference type="Pfam" id="PF12397">
    <property type="entry name" value="U3snoRNP10"/>
    <property type="match status" value="1"/>
</dbReference>
<dbReference type="GO" id="GO:0000462">
    <property type="term" value="P:maturation of SSU-rRNA from tricistronic rRNA transcript (SSU-rRNA, 5.8S rRNA, LSU-rRNA)"/>
    <property type="evidence" value="ECO:0007669"/>
    <property type="project" value="TreeGrafter"/>
</dbReference>
<organism evidence="10 11">
    <name type="scientific">Micromonas commoda (strain RCC299 / NOUM17 / CCMP2709)</name>
    <name type="common">Picoplanktonic green alga</name>
    <dbReference type="NCBI Taxonomy" id="296587"/>
    <lineage>
        <taxon>Eukaryota</taxon>
        <taxon>Viridiplantae</taxon>
        <taxon>Chlorophyta</taxon>
        <taxon>Mamiellophyceae</taxon>
        <taxon>Mamiellales</taxon>
        <taxon>Mamiellaceae</taxon>
        <taxon>Micromonas</taxon>
    </lineage>
</organism>
<dbReference type="InterPro" id="IPR012954">
    <property type="entry name" value="BP28_C_dom"/>
</dbReference>
<evidence type="ECO:0000256" key="5">
    <source>
        <dbReference type="ARBA" id="ARBA00023242"/>
    </source>
</evidence>
<dbReference type="Pfam" id="PF08146">
    <property type="entry name" value="BP28CT"/>
    <property type="match status" value="1"/>
</dbReference>
<dbReference type="GeneID" id="8242707"/>
<dbReference type="GO" id="GO:0034455">
    <property type="term" value="C:t-UTP complex"/>
    <property type="evidence" value="ECO:0007669"/>
    <property type="project" value="TreeGrafter"/>
</dbReference>
<comment type="subcellular location">
    <subcellularLocation>
        <location evidence="1">Nucleus</location>
        <location evidence="1">Nucleolus</location>
    </subcellularLocation>
</comment>
<evidence type="ECO:0000259" key="9">
    <source>
        <dbReference type="SMART" id="SM01036"/>
    </source>
</evidence>
<evidence type="ECO:0000256" key="8">
    <source>
        <dbReference type="SAM" id="MobiDB-lite"/>
    </source>
</evidence>
<keyword evidence="3" id="KW-0690">Ribosome biogenesis</keyword>
<dbReference type="EMBL" id="CP001325">
    <property type="protein sequence ID" value="ACO63070.1"/>
    <property type="molecule type" value="Genomic_DNA"/>
</dbReference>
<feature type="compositionally biased region" description="Basic residues" evidence="8">
    <location>
        <begin position="1766"/>
        <end position="1778"/>
    </location>
</feature>
<dbReference type="Proteomes" id="UP000002009">
    <property type="component" value="Chromosome 4"/>
</dbReference>
<feature type="region of interest" description="Disordered" evidence="8">
    <location>
        <begin position="1749"/>
        <end position="1798"/>
    </location>
</feature>
<comment type="similarity">
    <text evidence="2">Belongs to the HEATR1/UTP10 family.</text>
</comment>
<evidence type="ECO:0000313" key="11">
    <source>
        <dbReference type="Proteomes" id="UP000002009"/>
    </source>
</evidence>
<evidence type="ECO:0000256" key="3">
    <source>
        <dbReference type="ARBA" id="ARBA00022517"/>
    </source>
</evidence>
<evidence type="ECO:0000256" key="1">
    <source>
        <dbReference type="ARBA" id="ARBA00004604"/>
    </source>
</evidence>
<dbReference type="GO" id="GO:0030686">
    <property type="term" value="C:90S preribosome"/>
    <property type="evidence" value="ECO:0007669"/>
    <property type="project" value="TreeGrafter"/>
</dbReference>
<evidence type="ECO:0000256" key="4">
    <source>
        <dbReference type="ARBA" id="ARBA00022552"/>
    </source>
</evidence>
<proteinExistence type="inferred from homology"/>
<evidence type="ECO:0000256" key="6">
    <source>
        <dbReference type="ARBA" id="ARBA00023274"/>
    </source>
</evidence>
<dbReference type="GO" id="GO:0032040">
    <property type="term" value="C:small-subunit processome"/>
    <property type="evidence" value="ECO:0007669"/>
    <property type="project" value="TreeGrafter"/>
</dbReference>
<dbReference type="InterPro" id="IPR022125">
    <property type="entry name" value="U3snoRNP10_N"/>
</dbReference>
<feature type="region of interest" description="Disordered" evidence="8">
    <location>
        <begin position="2252"/>
        <end position="2272"/>
    </location>
</feature>
<dbReference type="GO" id="GO:0045943">
    <property type="term" value="P:positive regulation of transcription by RNA polymerase I"/>
    <property type="evidence" value="ECO:0007669"/>
    <property type="project" value="TreeGrafter"/>
</dbReference>
<reference evidence="10 11" key="1">
    <citation type="journal article" date="2009" name="Science">
        <title>Green evolution and dynamic adaptations revealed by genomes of the marine picoeukaryotes Micromonas.</title>
        <authorList>
            <person name="Worden A.Z."/>
            <person name="Lee J.H."/>
            <person name="Mock T."/>
            <person name="Rouze P."/>
            <person name="Simmons M.P."/>
            <person name="Aerts A.L."/>
            <person name="Allen A.E."/>
            <person name="Cuvelier M.L."/>
            <person name="Derelle E."/>
            <person name="Everett M.V."/>
            <person name="Foulon E."/>
            <person name="Grimwood J."/>
            <person name="Gundlach H."/>
            <person name="Henrissat B."/>
            <person name="Napoli C."/>
            <person name="McDonald S.M."/>
            <person name="Parker M.S."/>
            <person name="Rombauts S."/>
            <person name="Salamov A."/>
            <person name="Von Dassow P."/>
            <person name="Badger J.H."/>
            <person name="Coutinho P.M."/>
            <person name="Demir E."/>
            <person name="Dubchak I."/>
            <person name="Gentemann C."/>
            <person name="Eikrem W."/>
            <person name="Gready J.E."/>
            <person name="John U."/>
            <person name="Lanier W."/>
            <person name="Lindquist E.A."/>
            <person name="Lucas S."/>
            <person name="Mayer K.F."/>
            <person name="Moreau H."/>
            <person name="Not F."/>
            <person name="Otillar R."/>
            <person name="Panaud O."/>
            <person name="Pangilinan J."/>
            <person name="Paulsen I."/>
            <person name="Piegu B."/>
            <person name="Poliakov A."/>
            <person name="Robbens S."/>
            <person name="Schmutz J."/>
            <person name="Toulza E."/>
            <person name="Wyss T."/>
            <person name="Zelensky A."/>
            <person name="Zhou K."/>
            <person name="Armbrust E.V."/>
            <person name="Bhattacharya D."/>
            <person name="Goodenough U.W."/>
            <person name="Van de Peer Y."/>
            <person name="Grigoriev I.V."/>
        </authorList>
    </citation>
    <scope>NUCLEOTIDE SEQUENCE [LARGE SCALE GENOMIC DNA]</scope>
    <source>
        <strain evidence="11">RCC299 / NOUM17</strain>
    </source>
</reference>
<keyword evidence="4" id="KW-0698">rRNA processing</keyword>